<keyword evidence="11 14" id="KW-1133">Transmembrane helix</keyword>
<dbReference type="InterPro" id="IPR005467">
    <property type="entry name" value="His_kinase_dom"/>
</dbReference>
<feature type="domain" description="Histidine kinase" evidence="15">
    <location>
        <begin position="232"/>
        <end position="445"/>
    </location>
</feature>
<sequence length="445" mass="51783">MFDLYLFEKNEKYNIFKKEDLNIRKGLCKPMLIQKLRWFLLLATYFSYTYLINNEKIAKLGFIFIIVTLICQFFVVLQKSMYLYKLKIELDNDGKKALYSKFVFSKWVTLLFNIAAIICIMGHLEGIEFCTDLLIILISVNIIRLIFRLGVNKLRLFMVRAALDNIIEESEENGYDTINLNECLDGAEELEVLFGSRYLAIVTELRNLLTKLEEVTIKERSSIYSKSQLVTNLSHDLKTPLTSIINSIYFLKNEELNEDEKLEQINILKEKSGRLKSLIDNLNEVINSEEDEIVLNREYINIYDLLNSCTDSFKERIEEANLDLQIKTQETNLIVYMDKDKIVRVFENLLSNIIKYSLEDTRVYINFIKEDDIIKIDFKNICKYELEVNKGSLGSRFVKGDKSRNSDGYGLGLSIVKNLIRVQGGKVDIITEGDLFKVSIMLKCN</sequence>
<dbReference type="Pfam" id="PF02518">
    <property type="entry name" value="HATPase_c"/>
    <property type="match status" value="1"/>
</dbReference>
<name>A0ABR7JMS2_9FIRM</name>
<comment type="catalytic activity">
    <reaction evidence="1">
        <text>ATP + protein L-histidine = ADP + protein N-phospho-L-histidine.</text>
        <dbReference type="EC" id="2.7.13.3"/>
    </reaction>
</comment>
<keyword evidence="10" id="KW-0067">ATP-binding</keyword>
<dbReference type="InterPro" id="IPR003594">
    <property type="entry name" value="HATPase_dom"/>
</dbReference>
<dbReference type="SUPFAM" id="SSF47384">
    <property type="entry name" value="Homodimeric domain of signal transducing histidine kinase"/>
    <property type="match status" value="1"/>
</dbReference>
<feature type="transmembrane region" description="Helical" evidence="14">
    <location>
        <begin position="133"/>
        <end position="151"/>
    </location>
</feature>
<comment type="caution">
    <text evidence="16">The sequence shown here is derived from an EMBL/GenBank/DDBJ whole genome shotgun (WGS) entry which is preliminary data.</text>
</comment>
<feature type="transmembrane region" description="Helical" evidence="14">
    <location>
        <begin position="98"/>
        <end position="121"/>
    </location>
</feature>
<keyword evidence="12" id="KW-0902">Two-component regulatory system</keyword>
<evidence type="ECO:0000256" key="10">
    <source>
        <dbReference type="ARBA" id="ARBA00022840"/>
    </source>
</evidence>
<proteinExistence type="predicted"/>
<gene>
    <name evidence="16" type="ORF">H8923_05495</name>
</gene>
<dbReference type="Gene3D" id="1.10.287.130">
    <property type="match status" value="1"/>
</dbReference>
<feature type="transmembrane region" description="Helical" evidence="14">
    <location>
        <begin position="57"/>
        <end position="77"/>
    </location>
</feature>
<keyword evidence="6" id="KW-0808">Transferase</keyword>
<evidence type="ECO:0000256" key="4">
    <source>
        <dbReference type="ARBA" id="ARBA00022475"/>
    </source>
</evidence>
<dbReference type="PROSITE" id="PS50109">
    <property type="entry name" value="HIS_KIN"/>
    <property type="match status" value="1"/>
</dbReference>
<evidence type="ECO:0000259" key="15">
    <source>
        <dbReference type="PROSITE" id="PS50109"/>
    </source>
</evidence>
<dbReference type="PANTHER" id="PTHR45528:SF1">
    <property type="entry name" value="SENSOR HISTIDINE KINASE CPXA"/>
    <property type="match status" value="1"/>
</dbReference>
<evidence type="ECO:0000256" key="6">
    <source>
        <dbReference type="ARBA" id="ARBA00022679"/>
    </source>
</evidence>
<dbReference type="SUPFAM" id="SSF55874">
    <property type="entry name" value="ATPase domain of HSP90 chaperone/DNA topoisomerase II/histidine kinase"/>
    <property type="match status" value="1"/>
</dbReference>
<evidence type="ECO:0000256" key="12">
    <source>
        <dbReference type="ARBA" id="ARBA00023012"/>
    </source>
</evidence>
<comment type="subcellular location">
    <subcellularLocation>
        <location evidence="2">Cell membrane</location>
        <topology evidence="2">Multi-pass membrane protein</topology>
    </subcellularLocation>
</comment>
<evidence type="ECO:0000256" key="8">
    <source>
        <dbReference type="ARBA" id="ARBA00022741"/>
    </source>
</evidence>
<evidence type="ECO:0000256" key="7">
    <source>
        <dbReference type="ARBA" id="ARBA00022692"/>
    </source>
</evidence>
<keyword evidence="17" id="KW-1185">Reference proteome</keyword>
<evidence type="ECO:0000256" key="1">
    <source>
        <dbReference type="ARBA" id="ARBA00000085"/>
    </source>
</evidence>
<dbReference type="EC" id="2.7.13.3" evidence="3"/>
<dbReference type="GO" id="GO:0016301">
    <property type="term" value="F:kinase activity"/>
    <property type="evidence" value="ECO:0007669"/>
    <property type="project" value="UniProtKB-KW"/>
</dbReference>
<evidence type="ECO:0000256" key="2">
    <source>
        <dbReference type="ARBA" id="ARBA00004651"/>
    </source>
</evidence>
<dbReference type="RefSeq" id="WP_153972150.1">
    <property type="nucleotide sequence ID" value="NZ_JACRWE010000002.1"/>
</dbReference>
<dbReference type="SMART" id="SM00387">
    <property type="entry name" value="HATPase_c"/>
    <property type="match status" value="1"/>
</dbReference>
<evidence type="ECO:0000256" key="14">
    <source>
        <dbReference type="SAM" id="Phobius"/>
    </source>
</evidence>
<dbReference type="Gene3D" id="3.30.565.10">
    <property type="entry name" value="Histidine kinase-like ATPase, C-terminal domain"/>
    <property type="match status" value="1"/>
</dbReference>
<keyword evidence="9 16" id="KW-0418">Kinase</keyword>
<dbReference type="InterPro" id="IPR050398">
    <property type="entry name" value="HssS/ArlS-like"/>
</dbReference>
<evidence type="ECO:0000313" key="16">
    <source>
        <dbReference type="EMBL" id="MBC5996209.1"/>
    </source>
</evidence>
<feature type="transmembrane region" description="Helical" evidence="14">
    <location>
        <begin position="32"/>
        <end position="51"/>
    </location>
</feature>
<organism evidence="16 17">
    <name type="scientific">Romboutsia faecis</name>
    <dbReference type="NCBI Taxonomy" id="2764597"/>
    <lineage>
        <taxon>Bacteria</taxon>
        <taxon>Bacillati</taxon>
        <taxon>Bacillota</taxon>
        <taxon>Clostridia</taxon>
        <taxon>Peptostreptococcales</taxon>
        <taxon>Peptostreptococcaceae</taxon>
        <taxon>Romboutsia</taxon>
    </lineage>
</organism>
<evidence type="ECO:0000256" key="11">
    <source>
        <dbReference type="ARBA" id="ARBA00022989"/>
    </source>
</evidence>
<keyword evidence="4" id="KW-1003">Cell membrane</keyword>
<evidence type="ECO:0000256" key="9">
    <source>
        <dbReference type="ARBA" id="ARBA00022777"/>
    </source>
</evidence>
<keyword evidence="7 14" id="KW-0812">Transmembrane</keyword>
<dbReference type="SMART" id="SM00388">
    <property type="entry name" value="HisKA"/>
    <property type="match status" value="1"/>
</dbReference>
<dbReference type="InterPro" id="IPR003661">
    <property type="entry name" value="HisK_dim/P_dom"/>
</dbReference>
<dbReference type="CDD" id="cd00082">
    <property type="entry name" value="HisKA"/>
    <property type="match status" value="1"/>
</dbReference>
<evidence type="ECO:0000256" key="5">
    <source>
        <dbReference type="ARBA" id="ARBA00022553"/>
    </source>
</evidence>
<dbReference type="InterPro" id="IPR036097">
    <property type="entry name" value="HisK_dim/P_sf"/>
</dbReference>
<dbReference type="PANTHER" id="PTHR45528">
    <property type="entry name" value="SENSOR HISTIDINE KINASE CPXA"/>
    <property type="match status" value="1"/>
</dbReference>
<keyword evidence="8" id="KW-0547">Nucleotide-binding</keyword>
<dbReference type="Proteomes" id="UP000609849">
    <property type="component" value="Unassembled WGS sequence"/>
</dbReference>
<evidence type="ECO:0000313" key="17">
    <source>
        <dbReference type="Proteomes" id="UP000609849"/>
    </source>
</evidence>
<evidence type="ECO:0000256" key="3">
    <source>
        <dbReference type="ARBA" id="ARBA00012438"/>
    </source>
</evidence>
<keyword evidence="5" id="KW-0597">Phosphoprotein</keyword>
<dbReference type="InterPro" id="IPR036890">
    <property type="entry name" value="HATPase_C_sf"/>
</dbReference>
<keyword evidence="13 14" id="KW-0472">Membrane</keyword>
<reference evidence="16 17" key="1">
    <citation type="submission" date="2020-08" db="EMBL/GenBank/DDBJ databases">
        <authorList>
            <person name="Liu C."/>
            <person name="Sun Q."/>
        </authorList>
    </citation>
    <scope>NUCLEOTIDE SEQUENCE [LARGE SCALE GENOMIC DNA]</scope>
    <source>
        <strain evidence="16 17">NSJ-18</strain>
    </source>
</reference>
<protein>
    <recommendedName>
        <fullName evidence="3">histidine kinase</fullName>
        <ecNumber evidence="3">2.7.13.3</ecNumber>
    </recommendedName>
</protein>
<dbReference type="Pfam" id="PF00512">
    <property type="entry name" value="HisKA"/>
    <property type="match status" value="1"/>
</dbReference>
<evidence type="ECO:0000256" key="13">
    <source>
        <dbReference type="ARBA" id="ARBA00023136"/>
    </source>
</evidence>
<accession>A0ABR7JMS2</accession>
<dbReference type="EMBL" id="JACRWE010000002">
    <property type="protein sequence ID" value="MBC5996209.1"/>
    <property type="molecule type" value="Genomic_DNA"/>
</dbReference>